<evidence type="ECO:0000256" key="1">
    <source>
        <dbReference type="SAM" id="Coils"/>
    </source>
</evidence>
<keyword evidence="1" id="KW-0175">Coiled coil</keyword>
<sequence length="128" mass="14591">MINSNNGLLKEIDATIDQLVKNAEVLKNISSKKEYVEEVDALEKTQESLLAHLIHMDELLKTKRCIPLSGESTLLAKSVHNKLGRSGYLNTVIKKKEKFEEKKEKQKIPSRAKKPKIHKRRTFAGKVI</sequence>
<feature type="compositionally biased region" description="Basic residues" evidence="2">
    <location>
        <begin position="108"/>
        <end position="128"/>
    </location>
</feature>
<evidence type="ECO:0000256" key="2">
    <source>
        <dbReference type="SAM" id="MobiDB-lite"/>
    </source>
</evidence>
<dbReference type="EMBL" id="NVUU01000127">
    <property type="protein sequence ID" value="PCI91706.1"/>
    <property type="molecule type" value="Genomic_DNA"/>
</dbReference>
<evidence type="ECO:0000313" key="3">
    <source>
        <dbReference type="EMBL" id="PCI91706.1"/>
    </source>
</evidence>
<evidence type="ECO:0000313" key="4">
    <source>
        <dbReference type="Proteomes" id="UP000217838"/>
    </source>
</evidence>
<feature type="region of interest" description="Disordered" evidence="2">
    <location>
        <begin position="100"/>
        <end position="128"/>
    </location>
</feature>
<gene>
    <name evidence="3" type="ORF">COB11_08215</name>
</gene>
<organism evidence="3 4">
    <name type="scientific">Aerophobetes bacterium</name>
    <dbReference type="NCBI Taxonomy" id="2030807"/>
    <lineage>
        <taxon>Bacteria</taxon>
        <taxon>Candidatus Aerophobota</taxon>
    </lineage>
</organism>
<dbReference type="AlphaFoldDB" id="A0A2A4YA66"/>
<reference evidence="4" key="1">
    <citation type="submission" date="2017-08" db="EMBL/GenBank/DDBJ databases">
        <title>A dynamic microbial community with high functional redundancy inhabits the cold, oxic subseafloor aquifer.</title>
        <authorList>
            <person name="Tully B.J."/>
            <person name="Wheat C.G."/>
            <person name="Glazer B.T."/>
            <person name="Huber J.A."/>
        </authorList>
    </citation>
    <scope>NUCLEOTIDE SEQUENCE [LARGE SCALE GENOMIC DNA]</scope>
</reference>
<accession>A0A2A4YA66</accession>
<proteinExistence type="predicted"/>
<name>A0A2A4YA66_UNCAE</name>
<comment type="caution">
    <text evidence="3">The sequence shown here is derived from an EMBL/GenBank/DDBJ whole genome shotgun (WGS) entry which is preliminary data.</text>
</comment>
<dbReference type="Proteomes" id="UP000217838">
    <property type="component" value="Unassembled WGS sequence"/>
</dbReference>
<protein>
    <submittedName>
        <fullName evidence="3">Uncharacterized protein</fullName>
    </submittedName>
</protein>
<feature type="coiled-coil region" evidence="1">
    <location>
        <begin position="9"/>
        <end position="52"/>
    </location>
</feature>